<proteinExistence type="predicted"/>
<dbReference type="Pfam" id="PF05582">
    <property type="entry name" value="Peptidase_U57"/>
    <property type="match status" value="1"/>
</dbReference>
<keyword evidence="1" id="KW-0645">Protease</keyword>
<dbReference type="InterPro" id="IPR008764">
    <property type="entry name" value="Peptidase_U57"/>
</dbReference>
<reference evidence="1 2" key="1">
    <citation type="submission" date="2015-12" db="EMBL/GenBank/DDBJ databases">
        <title>Draft genome of Thermovenabulum gondwanense isolated from a red thermophilic microbial mat colonisisng an outflow channel of a bore well.</title>
        <authorList>
            <person name="Patel B.K."/>
        </authorList>
    </citation>
    <scope>NUCLEOTIDE SEQUENCE [LARGE SCALE GENOMIC DNA]</scope>
    <source>
        <strain evidence="1 2">R270</strain>
    </source>
</reference>
<gene>
    <name evidence="1" type="primary">yabG</name>
    <name evidence="1" type="ORF">ATZ99_05620</name>
</gene>
<dbReference type="EMBL" id="LOHZ01000022">
    <property type="protein sequence ID" value="KYO67276.1"/>
    <property type="molecule type" value="Genomic_DNA"/>
</dbReference>
<evidence type="ECO:0000313" key="2">
    <source>
        <dbReference type="Proteomes" id="UP000075737"/>
    </source>
</evidence>
<sequence length="286" mass="32678">MAKVKPGDIVKRISYGGDLLFKVVEVHEEKNLALLKGINIRVLADAPLDDLILPTKNEIREYRINLIKTYNECLERVFYRRELEKEKNYTRNERVENGFFCMPVKVLHLDGDEDYLEICLNTYKQLEIEAVGFNISEKDQPKNIKNLLFEFAPDILVITGHDGLLKNARDYNNVNSYRNSKFFIESVKEARKIQPSKDELIIFAGACQSYYEGLIKAGANFASSPHRVFIHALDPVMVIERVAYTPISKIISLKEAIEATITGTKGIGGIETRGKYREGLPRSPYE</sequence>
<keyword evidence="2" id="KW-1185">Reference proteome</keyword>
<dbReference type="Proteomes" id="UP000075737">
    <property type="component" value="Unassembled WGS sequence"/>
</dbReference>
<dbReference type="EC" id="3.4.-.-" evidence="1"/>
<keyword evidence="1" id="KW-0378">Hydrolase</keyword>
<name>A0A162MT61_9FIRM</name>
<dbReference type="GO" id="GO:0006508">
    <property type="term" value="P:proteolysis"/>
    <property type="evidence" value="ECO:0007669"/>
    <property type="project" value="UniProtKB-KW"/>
</dbReference>
<evidence type="ECO:0000313" key="1">
    <source>
        <dbReference type="EMBL" id="KYO67276.1"/>
    </source>
</evidence>
<accession>A0A162MT61</accession>
<dbReference type="STRING" id="520767.ATZ99_05620"/>
<comment type="caution">
    <text evidence="1">The sequence shown here is derived from an EMBL/GenBank/DDBJ whole genome shotgun (WGS) entry which is preliminary data.</text>
</comment>
<dbReference type="AlphaFoldDB" id="A0A162MT61"/>
<dbReference type="PIRSF" id="PIRSF011575">
    <property type="entry name" value="YabG"/>
    <property type="match status" value="1"/>
</dbReference>
<protein>
    <submittedName>
        <fullName evidence="1">Sporulation-specific protease YabG</fullName>
        <ecNumber evidence="1">3.4.-.-</ecNumber>
    </submittedName>
</protein>
<dbReference type="PATRIC" id="fig|520767.4.peg.579"/>
<organism evidence="1 2">
    <name type="scientific">Thermovenabulum gondwanense</name>
    <dbReference type="NCBI Taxonomy" id="520767"/>
    <lineage>
        <taxon>Bacteria</taxon>
        <taxon>Bacillati</taxon>
        <taxon>Bacillota</taxon>
        <taxon>Clostridia</taxon>
        <taxon>Thermosediminibacterales</taxon>
        <taxon>Thermosediminibacteraceae</taxon>
        <taxon>Thermovenabulum</taxon>
    </lineage>
</organism>
<dbReference type="NCBIfam" id="TIGR02855">
    <property type="entry name" value="spore_yabG"/>
    <property type="match status" value="1"/>
</dbReference>
<dbReference type="OrthoDB" id="9785306at2"/>
<dbReference type="RefSeq" id="WP_068747734.1">
    <property type="nucleotide sequence ID" value="NZ_LOHZ01000022.1"/>
</dbReference>
<dbReference type="GO" id="GO:0008233">
    <property type="term" value="F:peptidase activity"/>
    <property type="evidence" value="ECO:0007669"/>
    <property type="project" value="UniProtKB-KW"/>
</dbReference>